<dbReference type="PANTHER" id="PTHR43557">
    <property type="entry name" value="APOPTOSIS-INDUCING FACTOR 1"/>
    <property type="match status" value="1"/>
</dbReference>
<dbReference type="RefSeq" id="WP_231137982.1">
    <property type="nucleotide sequence ID" value="NZ_CP009112.1"/>
</dbReference>
<sequence>MSGTLIVGGGQAGAQAAFSLREMGYNAKITIVGSEPHPPYQRPPLSKAFLTGSADQESLHFRKPEYYVNLGVDVLCSRRVIDIELGGGATDMAGIARLNDGGVKGFDNLMLAVGGRPRRLDIPGAHLAGVCYLRTIADAVKLLDVLEQGATVVVIGGGFVGLEAAAMARRRNKHVTVVEVGDRLLSRVVASEVSNFLADAHIRRGTNVLLGCGVTAIEGECERVGGVRLSDGTLIPADVVIVGVGMTPRLDLAESLGLETADGIVVDAFARTSDPRIVAAGDCTVMPNPMTGVGLVRLESVQNAVDQAKVAAATIVGRPYAHTSLPWFWSNQGDIKLQMAGLAEGYDQTVLRGSTSSEKFSVFYYKDRRLVAVHAVNRPKDYMLARKALSQGMTVPPEGVADEAALLVPTA</sequence>
<evidence type="ECO:0000256" key="3">
    <source>
        <dbReference type="ARBA" id="ARBA00022827"/>
    </source>
</evidence>
<dbReference type="GO" id="GO:0016651">
    <property type="term" value="F:oxidoreductase activity, acting on NAD(P)H"/>
    <property type="evidence" value="ECO:0007669"/>
    <property type="project" value="TreeGrafter"/>
</dbReference>
<dbReference type="EC" id="1.18.1.-" evidence="7"/>
<dbReference type="PRINTS" id="PR00368">
    <property type="entry name" value="FADPNR"/>
</dbReference>
<evidence type="ECO:0000259" key="5">
    <source>
        <dbReference type="Pfam" id="PF07992"/>
    </source>
</evidence>
<organism evidence="7 8">
    <name type="scientific">Rhodococcus opacus</name>
    <name type="common">Nocardia opaca</name>
    <dbReference type="NCBI Taxonomy" id="37919"/>
    <lineage>
        <taxon>Bacteria</taxon>
        <taxon>Bacillati</taxon>
        <taxon>Actinomycetota</taxon>
        <taxon>Actinomycetes</taxon>
        <taxon>Mycobacteriales</taxon>
        <taxon>Nocardiaceae</taxon>
        <taxon>Rhodococcus</taxon>
    </lineage>
</organism>
<gene>
    <name evidence="7" type="primary">thcD</name>
    <name evidence="7" type="ORF">R1CP_36385</name>
</gene>
<dbReference type="Gene3D" id="3.50.50.60">
    <property type="entry name" value="FAD/NAD(P)-binding domain"/>
    <property type="match status" value="2"/>
</dbReference>
<dbReference type="InterPro" id="IPR023753">
    <property type="entry name" value="FAD/NAD-binding_dom"/>
</dbReference>
<dbReference type="Pfam" id="PF14759">
    <property type="entry name" value="Reductase_C"/>
    <property type="match status" value="1"/>
</dbReference>
<feature type="domain" description="Reductase C-terminal" evidence="6">
    <location>
        <begin position="327"/>
        <end position="407"/>
    </location>
</feature>
<dbReference type="SUPFAM" id="SSF51905">
    <property type="entry name" value="FAD/NAD(P)-binding domain"/>
    <property type="match status" value="1"/>
</dbReference>
<evidence type="ECO:0000259" key="6">
    <source>
        <dbReference type="Pfam" id="PF14759"/>
    </source>
</evidence>
<accession>A0A1B1KGX9</accession>
<geneLocation type="plasmid" evidence="8">
    <name>pr1cp1</name>
</geneLocation>
<keyword evidence="4 7" id="KW-0560">Oxidoreductase</keyword>
<dbReference type="EMBL" id="CP009112">
    <property type="protein sequence ID" value="ANS31883.1"/>
    <property type="molecule type" value="Genomic_DNA"/>
</dbReference>
<dbReference type="InterPro" id="IPR028202">
    <property type="entry name" value="Reductase_C"/>
</dbReference>
<dbReference type="SUPFAM" id="SSF55424">
    <property type="entry name" value="FAD/NAD-linked reductases, dimerisation (C-terminal) domain"/>
    <property type="match status" value="1"/>
</dbReference>
<keyword evidence="2" id="KW-0285">Flavoprotein</keyword>
<dbReference type="Pfam" id="PF07992">
    <property type="entry name" value="Pyr_redox_2"/>
    <property type="match status" value="1"/>
</dbReference>
<dbReference type="AlphaFoldDB" id="A0A1B1KGX9"/>
<proteinExistence type="predicted"/>
<keyword evidence="7" id="KW-0614">Plasmid</keyword>
<dbReference type="Gene3D" id="3.30.390.30">
    <property type="match status" value="1"/>
</dbReference>
<name>A0A1B1KGX9_RHOOP</name>
<evidence type="ECO:0000256" key="1">
    <source>
        <dbReference type="ARBA" id="ARBA00001974"/>
    </source>
</evidence>
<comment type="cofactor">
    <cofactor evidence="1">
        <name>FAD</name>
        <dbReference type="ChEBI" id="CHEBI:57692"/>
    </cofactor>
</comment>
<dbReference type="PRINTS" id="PR00411">
    <property type="entry name" value="PNDRDTASEI"/>
</dbReference>
<dbReference type="InterPro" id="IPR016156">
    <property type="entry name" value="FAD/NAD-linked_Rdtase_dimer_sf"/>
</dbReference>
<feature type="domain" description="FAD/NAD(P)-binding" evidence="5">
    <location>
        <begin position="5"/>
        <end position="308"/>
    </location>
</feature>
<dbReference type="InterPro" id="IPR050446">
    <property type="entry name" value="FAD-oxidoreductase/Apoptosis"/>
</dbReference>
<protein>
    <submittedName>
        <fullName evidence="7">Rhodocoxin reductase</fullName>
        <ecNumber evidence="7">1.18.1.-</ecNumber>
    </submittedName>
</protein>
<dbReference type="InterPro" id="IPR036188">
    <property type="entry name" value="FAD/NAD-bd_sf"/>
</dbReference>
<evidence type="ECO:0000313" key="7">
    <source>
        <dbReference type="EMBL" id="ANS31883.1"/>
    </source>
</evidence>
<dbReference type="GO" id="GO:0005737">
    <property type="term" value="C:cytoplasm"/>
    <property type="evidence" value="ECO:0007669"/>
    <property type="project" value="TreeGrafter"/>
</dbReference>
<dbReference type="Proteomes" id="UP000186108">
    <property type="component" value="Plasmid pR1CP1"/>
</dbReference>
<keyword evidence="3" id="KW-0274">FAD</keyword>
<dbReference type="PATRIC" id="fig|37919.13.peg.7663"/>
<reference evidence="7 8" key="1">
    <citation type="submission" date="2014-07" db="EMBL/GenBank/DDBJ databases">
        <authorList>
            <person name="Zhang J.E."/>
            <person name="Yang H."/>
            <person name="Guo J."/>
            <person name="Deng Z."/>
            <person name="Luo H."/>
            <person name="Luo M."/>
            <person name="Zhao B."/>
        </authorList>
    </citation>
    <scope>NUCLEOTIDE SEQUENCE [LARGE SCALE GENOMIC DNA]</scope>
    <source>
        <strain evidence="7 8">1CP</strain>
        <plasmid evidence="8">Plasmid pr1cp1</plasmid>
    </source>
</reference>
<evidence type="ECO:0000256" key="2">
    <source>
        <dbReference type="ARBA" id="ARBA00022630"/>
    </source>
</evidence>
<evidence type="ECO:0000256" key="4">
    <source>
        <dbReference type="ARBA" id="ARBA00023002"/>
    </source>
</evidence>
<evidence type="ECO:0000313" key="8">
    <source>
        <dbReference type="Proteomes" id="UP000186108"/>
    </source>
</evidence>
<dbReference type="PANTHER" id="PTHR43557:SF2">
    <property type="entry name" value="RIESKE DOMAIN-CONTAINING PROTEIN-RELATED"/>
    <property type="match status" value="1"/>
</dbReference>